<reference evidence="1" key="1">
    <citation type="submission" date="2019-11" db="UniProtKB">
        <authorList>
            <consortium name="WormBaseParasite"/>
        </authorList>
    </citation>
    <scope>IDENTIFICATION</scope>
</reference>
<protein>
    <submittedName>
        <fullName evidence="1">Uncharacterized protein</fullName>
    </submittedName>
</protein>
<organism evidence="1">
    <name type="scientific">Mesocestoides corti</name>
    <name type="common">Flatworm</name>
    <dbReference type="NCBI Taxonomy" id="53468"/>
    <lineage>
        <taxon>Eukaryota</taxon>
        <taxon>Metazoa</taxon>
        <taxon>Spiralia</taxon>
        <taxon>Lophotrochozoa</taxon>
        <taxon>Platyhelminthes</taxon>
        <taxon>Cestoda</taxon>
        <taxon>Eucestoda</taxon>
        <taxon>Cyclophyllidea</taxon>
        <taxon>Mesocestoididae</taxon>
        <taxon>Mesocestoides</taxon>
    </lineage>
</organism>
<accession>A0A5K3EXR3</accession>
<dbReference type="WBParaSite" id="MCU_003422-RB">
    <property type="protein sequence ID" value="MCU_003422-RB"/>
    <property type="gene ID" value="MCU_003422"/>
</dbReference>
<sequence length="27" mass="3095">MSAPLYGTIVEYPSPIGKRLVQQNRLY</sequence>
<dbReference type="AlphaFoldDB" id="A0A5K3EXR3"/>
<proteinExistence type="predicted"/>
<name>A0A5K3EXR3_MESCO</name>
<evidence type="ECO:0000313" key="1">
    <source>
        <dbReference type="WBParaSite" id="MCU_003422-RB"/>
    </source>
</evidence>